<evidence type="ECO:0000313" key="3">
    <source>
        <dbReference type="EMBL" id="ALU29974.1"/>
    </source>
</evidence>
<dbReference type="InterPro" id="IPR001296">
    <property type="entry name" value="Glyco_trans_1"/>
</dbReference>
<dbReference type="Proteomes" id="UP000065473">
    <property type="component" value="Chromosome"/>
</dbReference>
<dbReference type="AlphaFoldDB" id="A0A0U3GY17"/>
<dbReference type="SUPFAM" id="SSF53756">
    <property type="entry name" value="UDP-Glycosyltransferase/glycogen phosphorylase"/>
    <property type="match status" value="1"/>
</dbReference>
<dbReference type="GeneID" id="14552416"/>
<dbReference type="EMBL" id="CP013694">
    <property type="protein sequence ID" value="ALU29974.1"/>
    <property type="molecule type" value="Genomic_DNA"/>
</dbReference>
<dbReference type="Pfam" id="PF00534">
    <property type="entry name" value="Glycos_transf_1"/>
    <property type="match status" value="1"/>
</dbReference>
<keyword evidence="1 3" id="KW-0808">Transferase</keyword>
<dbReference type="RefSeq" id="WP_011278719.1">
    <property type="nucleotide sequence ID" value="NZ_BHWZ01000005.1"/>
</dbReference>
<dbReference type="OMA" id="VFFWEPF"/>
<dbReference type="PANTHER" id="PTHR45918">
    <property type="entry name" value="ALPHA-1,3/1,6-MANNOSYLTRANSFERASE ALG2"/>
    <property type="match status" value="1"/>
</dbReference>
<reference evidence="3 4" key="1">
    <citation type="submission" date="2015-12" db="EMBL/GenBank/DDBJ databases">
        <title>A stable core within a dynamic pangenome in Sulfolobus acidocaldarius.</title>
        <authorList>
            <person name="Anderson R."/>
            <person name="Kouris A."/>
            <person name="Seward C."/>
            <person name="Campbell K."/>
            <person name="Whitaker R."/>
        </authorList>
    </citation>
    <scope>NUCLEOTIDE SEQUENCE [LARGE SCALE GENOMIC DNA]</scope>
    <source>
        <strain evidence="3 4">GG12-C01-09</strain>
    </source>
</reference>
<gene>
    <name evidence="3" type="ORF">ATY89_08525</name>
</gene>
<name>A0A0U3GY17_9CREN</name>
<accession>A0A0U3GY17</accession>
<dbReference type="Gene3D" id="3.40.50.2000">
    <property type="entry name" value="Glycogen Phosphorylase B"/>
    <property type="match status" value="1"/>
</dbReference>
<dbReference type="PANTHER" id="PTHR45918:SF1">
    <property type="entry name" value="ALPHA-1,3_1,6-MANNOSYLTRANSFERASE ALG2"/>
    <property type="match status" value="1"/>
</dbReference>
<organism evidence="3 4">
    <name type="scientific">Sulfolobus acidocaldarius</name>
    <dbReference type="NCBI Taxonomy" id="2285"/>
    <lineage>
        <taxon>Archaea</taxon>
        <taxon>Thermoproteota</taxon>
        <taxon>Thermoprotei</taxon>
        <taxon>Sulfolobales</taxon>
        <taxon>Sulfolobaceae</taxon>
        <taxon>Sulfolobus</taxon>
    </lineage>
</organism>
<dbReference type="InterPro" id="IPR027054">
    <property type="entry name" value="ALG2"/>
</dbReference>
<dbReference type="GO" id="GO:0004378">
    <property type="term" value="F:GDP-Man:Man(1)GlcNAc(2)-PP-Dol alpha-1,3-mannosyltransferase activity"/>
    <property type="evidence" value="ECO:0007669"/>
    <property type="project" value="InterPro"/>
</dbReference>
<evidence type="ECO:0000313" key="4">
    <source>
        <dbReference type="Proteomes" id="UP000065473"/>
    </source>
</evidence>
<evidence type="ECO:0000259" key="2">
    <source>
        <dbReference type="Pfam" id="PF00534"/>
    </source>
</evidence>
<feature type="domain" description="Glycosyl transferase family 1" evidence="2">
    <location>
        <begin position="244"/>
        <end position="322"/>
    </location>
</feature>
<sequence>MHYVEISLITTYLKKFDGQSRATINFAKGLSKHGVKVKIVSLGLEDGIKEELKNNDIEVISLDQPRSVYYDISLLFGSPSPFKKIANYVNDSISIVTNDEAVPVVNSIKGRIIYWSQGALMSVFLWKPFYAKKGTLKRLVSLFLVRNSHRFSDFVSKYHMLLANSNTSALVVSLFYNRVPQGVVYPPIDIDSFKYSSEKEKFALVILKRSYPTHIDLLRKIANSGIKLKVIGYKIDGAEYLGDRVDEERLRDLYSSALVTLYPVDFEYFGYIPVESMASGTPVIAFKYSGGPSESIIHDETGWLVSNEKEFYEVTLKVYERGYEEALPQKCRNRAEYFSLLTQSKRLLSYIHQSE</sequence>
<evidence type="ECO:0000256" key="1">
    <source>
        <dbReference type="ARBA" id="ARBA00022679"/>
    </source>
</evidence>
<proteinExistence type="predicted"/>
<protein>
    <submittedName>
        <fullName evidence="3">Group 1 glycosyl transferase</fullName>
    </submittedName>
</protein>